<comment type="caution">
    <text evidence="2">The sequence shown here is derived from an EMBL/GenBank/DDBJ whole genome shotgun (WGS) entry which is preliminary data.</text>
</comment>
<proteinExistence type="predicted"/>
<accession>A0ABP8DAN5</accession>
<keyword evidence="3" id="KW-1185">Reference proteome</keyword>
<dbReference type="EMBL" id="BAABAT010000011">
    <property type="protein sequence ID" value="GAA4251191.1"/>
    <property type="molecule type" value="Genomic_DNA"/>
</dbReference>
<dbReference type="Proteomes" id="UP001500620">
    <property type="component" value="Unassembled WGS sequence"/>
</dbReference>
<name>A0ABP8DAN5_9ACTN</name>
<protein>
    <submittedName>
        <fullName evidence="2">Uncharacterized protein</fullName>
    </submittedName>
</protein>
<gene>
    <name evidence="2" type="ORF">GCM10022255_042820</name>
</gene>
<evidence type="ECO:0000313" key="3">
    <source>
        <dbReference type="Proteomes" id="UP001500620"/>
    </source>
</evidence>
<organism evidence="2 3">
    <name type="scientific">Dactylosporangium darangshiense</name>
    <dbReference type="NCBI Taxonomy" id="579108"/>
    <lineage>
        <taxon>Bacteria</taxon>
        <taxon>Bacillati</taxon>
        <taxon>Actinomycetota</taxon>
        <taxon>Actinomycetes</taxon>
        <taxon>Micromonosporales</taxon>
        <taxon>Micromonosporaceae</taxon>
        <taxon>Dactylosporangium</taxon>
    </lineage>
</organism>
<evidence type="ECO:0000256" key="1">
    <source>
        <dbReference type="SAM" id="MobiDB-lite"/>
    </source>
</evidence>
<evidence type="ECO:0000313" key="2">
    <source>
        <dbReference type="EMBL" id="GAA4251191.1"/>
    </source>
</evidence>
<sequence length="320" mass="34138">MADRASLPPGGSTGGGIASAVPDEAVPNEQEVAMAWRAARSLLVLHQQLQAGAPRARPPATGVDEWGLIGDAAHDPTSDHTPHDFPGWGRDIVTAADFPNRPDLGLDAHRVLDDIRRSRDGRVKYGISNGQMFSSYGVRGYDAWTWRPYSPKNGDKHFTHGHLSVVGDARADGTQPWQTIGAGVVADEEEDEMGASFGPINIELEGFTSLTIPPVNGGAADPRPAWLNFCNDTGSQIYGLRIWYTRGDGSWSPLPFTDANGLIAIRSGQRVTIGLPDGTGGLSISRKAIDADGRVVDPTDELKAYGGHLTCAIERGPVSR</sequence>
<reference evidence="3" key="1">
    <citation type="journal article" date="2019" name="Int. J. Syst. Evol. Microbiol.">
        <title>The Global Catalogue of Microorganisms (GCM) 10K type strain sequencing project: providing services to taxonomists for standard genome sequencing and annotation.</title>
        <authorList>
            <consortium name="The Broad Institute Genomics Platform"/>
            <consortium name="The Broad Institute Genome Sequencing Center for Infectious Disease"/>
            <person name="Wu L."/>
            <person name="Ma J."/>
        </authorList>
    </citation>
    <scope>NUCLEOTIDE SEQUENCE [LARGE SCALE GENOMIC DNA]</scope>
    <source>
        <strain evidence="3">JCM 17441</strain>
    </source>
</reference>
<feature type="region of interest" description="Disordered" evidence="1">
    <location>
        <begin position="1"/>
        <end position="21"/>
    </location>
</feature>